<evidence type="ECO:0000256" key="1">
    <source>
        <dbReference type="SAM" id="SignalP"/>
    </source>
</evidence>
<feature type="signal peptide" evidence="1">
    <location>
        <begin position="1"/>
        <end position="18"/>
    </location>
</feature>
<keyword evidence="1" id="KW-0732">Signal</keyword>
<name>A0A4U3KZG2_9BACT</name>
<dbReference type="OrthoDB" id="7054664at2"/>
<dbReference type="EMBL" id="SZQL01000012">
    <property type="protein sequence ID" value="TKK67214.1"/>
    <property type="molecule type" value="Genomic_DNA"/>
</dbReference>
<sequence length="212" mass="24330">MRWIFCLLFFASALSTIAQDDMPDYRSKKDSYTKMAEKDIKGDLATFTMAGIDESVGKTPLVRIAATNYGNNFMTFEGNNIHVEIKSSPFFPTQHKMDYADEEKKYLVKIDKKAYFGNYGSVPRTQVASITVVVDKDTVAIPPTAYFDLYNPQFTYSQGGSQKSYNGVYLSPDKRNIYIYMLSRDANDSYEVTWVIQDKKYLRRVVDFGFLK</sequence>
<accession>A0A4U3KZG2</accession>
<evidence type="ECO:0008006" key="4">
    <source>
        <dbReference type="Google" id="ProtNLM"/>
    </source>
</evidence>
<reference evidence="2 3" key="1">
    <citation type="submission" date="2019-05" db="EMBL/GenBank/DDBJ databases">
        <title>Panacibacter sp. strain 17mud1-8 Genome sequencing and assembly.</title>
        <authorList>
            <person name="Chhetri G."/>
        </authorList>
    </citation>
    <scope>NUCLEOTIDE SEQUENCE [LARGE SCALE GENOMIC DNA]</scope>
    <source>
        <strain evidence="2 3">17mud1-8</strain>
    </source>
</reference>
<feature type="chain" id="PRO_5021014535" description="DUF4138 domain-containing protein" evidence="1">
    <location>
        <begin position="19"/>
        <end position="212"/>
    </location>
</feature>
<dbReference type="Proteomes" id="UP000305848">
    <property type="component" value="Unassembled WGS sequence"/>
</dbReference>
<dbReference type="RefSeq" id="WP_137262644.1">
    <property type="nucleotide sequence ID" value="NZ_SZQL01000012.1"/>
</dbReference>
<comment type="caution">
    <text evidence="2">The sequence shown here is derived from an EMBL/GenBank/DDBJ whole genome shotgun (WGS) entry which is preliminary data.</text>
</comment>
<proteinExistence type="predicted"/>
<protein>
    <recommendedName>
        <fullName evidence="4">DUF4138 domain-containing protein</fullName>
    </recommendedName>
</protein>
<keyword evidence="3" id="KW-1185">Reference proteome</keyword>
<evidence type="ECO:0000313" key="3">
    <source>
        <dbReference type="Proteomes" id="UP000305848"/>
    </source>
</evidence>
<evidence type="ECO:0000313" key="2">
    <source>
        <dbReference type="EMBL" id="TKK67214.1"/>
    </source>
</evidence>
<dbReference type="AlphaFoldDB" id="A0A4U3KZG2"/>
<organism evidence="2 3">
    <name type="scientific">Ilyomonas limi</name>
    <dbReference type="NCBI Taxonomy" id="2575867"/>
    <lineage>
        <taxon>Bacteria</taxon>
        <taxon>Pseudomonadati</taxon>
        <taxon>Bacteroidota</taxon>
        <taxon>Chitinophagia</taxon>
        <taxon>Chitinophagales</taxon>
        <taxon>Chitinophagaceae</taxon>
        <taxon>Ilyomonas</taxon>
    </lineage>
</organism>
<gene>
    <name evidence="2" type="ORF">FC093_15125</name>
</gene>